<dbReference type="AlphaFoldDB" id="A8XHT5"/>
<evidence type="ECO:0000313" key="2">
    <source>
        <dbReference type="Proteomes" id="UP000008549"/>
    </source>
</evidence>
<dbReference type="EMBL" id="HE600919">
    <property type="protein sequence ID" value="CAP32201.1"/>
    <property type="molecule type" value="Genomic_DNA"/>
</dbReference>
<dbReference type="Proteomes" id="UP000008549">
    <property type="component" value="Unassembled WGS sequence"/>
</dbReference>
<organism evidence="1 2">
    <name type="scientific">Caenorhabditis briggsae</name>
    <dbReference type="NCBI Taxonomy" id="6238"/>
    <lineage>
        <taxon>Eukaryota</taxon>
        <taxon>Metazoa</taxon>
        <taxon>Ecdysozoa</taxon>
        <taxon>Nematoda</taxon>
        <taxon>Chromadorea</taxon>
        <taxon>Rhabditida</taxon>
        <taxon>Rhabditina</taxon>
        <taxon>Rhabditomorpha</taxon>
        <taxon>Rhabditoidea</taxon>
        <taxon>Rhabditidae</taxon>
        <taxon>Peloderinae</taxon>
        <taxon>Caenorhabditis</taxon>
    </lineage>
</organism>
<dbReference type="CTD" id="8573040"/>
<dbReference type="GeneID" id="8573040"/>
<dbReference type="PANTHER" id="PTHR12239">
    <property type="entry name" value="PROTEIN CBG20215-RELATED"/>
    <property type="match status" value="1"/>
</dbReference>
<protein>
    <submittedName>
        <fullName evidence="1">Protein CBG13417</fullName>
    </submittedName>
</protein>
<dbReference type="InParanoid" id="A8XHT5"/>
<proteinExistence type="predicted"/>
<dbReference type="RefSeq" id="XP_002630046.1">
    <property type="nucleotide sequence ID" value="XM_002630000.1"/>
</dbReference>
<dbReference type="HOGENOM" id="CLU_004137_3_0_1"/>
<dbReference type="PANTHER" id="PTHR12239:SF41">
    <property type="entry name" value="MEMBRANE ASSOCIATED PROTEIN, PUTATIVE-RELATED"/>
    <property type="match status" value="1"/>
</dbReference>
<sequence length="165" mass="17996">MNLRISESQKISEFQNLRISESQNLRILESQNFRISESQNLRISESQNLRISESQTSSRYISCPFGQYCWNGNCLSSGTTSMMGSRLGYGGAGMMPGGLGALTSAAALHGGGAGVGFPGAGFQSLKISENLRISESQNLRISESQNLRILESQNFRISESQNLTF</sequence>
<evidence type="ECO:0000313" key="1">
    <source>
        <dbReference type="EMBL" id="CAP32201.1"/>
    </source>
</evidence>
<reference evidence="1 2" key="2">
    <citation type="journal article" date="2011" name="PLoS Genet.">
        <title>Caenorhabditis briggsae recombinant inbred line genotypes reveal inter-strain incompatibility and the evolution of recombination.</title>
        <authorList>
            <person name="Ross J.A."/>
            <person name="Koboldt D.C."/>
            <person name="Staisch J.E."/>
            <person name="Chamberlin H.M."/>
            <person name="Gupta B.P."/>
            <person name="Miller R.D."/>
            <person name="Baird S.E."/>
            <person name="Haag E.S."/>
        </authorList>
    </citation>
    <scope>NUCLEOTIDE SEQUENCE [LARGE SCALE GENOMIC DNA]</scope>
    <source>
        <strain evidence="1 2">AF16</strain>
    </source>
</reference>
<dbReference type="InterPro" id="IPR052293">
    <property type="entry name" value="SRRP"/>
</dbReference>
<name>A8XHT5_CAEBR</name>
<keyword evidence="2" id="KW-1185">Reference proteome</keyword>
<gene>
    <name evidence="1" type="ORF">CBG13417</name>
    <name evidence="1" type="ORF">CBG_13417</name>
</gene>
<dbReference type="KEGG" id="cbr:CBG_13417"/>
<reference evidence="1 2" key="1">
    <citation type="journal article" date="2003" name="PLoS Biol.">
        <title>The genome sequence of Caenorhabditis briggsae: a platform for comparative genomics.</title>
        <authorList>
            <person name="Stein L.D."/>
            <person name="Bao Z."/>
            <person name="Blasiar D."/>
            <person name="Blumenthal T."/>
            <person name="Brent M.R."/>
            <person name="Chen N."/>
            <person name="Chinwalla A."/>
            <person name="Clarke L."/>
            <person name="Clee C."/>
            <person name="Coghlan A."/>
            <person name="Coulson A."/>
            <person name="D'Eustachio P."/>
            <person name="Fitch D.H."/>
            <person name="Fulton L.A."/>
            <person name="Fulton R.E."/>
            <person name="Griffiths-Jones S."/>
            <person name="Harris T.W."/>
            <person name="Hillier L.W."/>
            <person name="Kamath R."/>
            <person name="Kuwabara P.E."/>
            <person name="Mardis E.R."/>
            <person name="Marra M.A."/>
            <person name="Miner T.L."/>
            <person name="Minx P."/>
            <person name="Mullikin J.C."/>
            <person name="Plumb R.W."/>
            <person name="Rogers J."/>
            <person name="Schein J.E."/>
            <person name="Sohrmann M."/>
            <person name="Spieth J."/>
            <person name="Stajich J.E."/>
            <person name="Wei C."/>
            <person name="Willey D."/>
            <person name="Wilson R.K."/>
            <person name="Durbin R."/>
            <person name="Waterston R.H."/>
        </authorList>
    </citation>
    <scope>NUCLEOTIDE SEQUENCE [LARGE SCALE GENOMIC DNA]</scope>
    <source>
        <strain evidence="1 2">AF16</strain>
    </source>
</reference>
<accession>A8XHT5</accession>